<evidence type="ECO:0000313" key="4">
    <source>
        <dbReference type="Proteomes" id="UP000321794"/>
    </source>
</evidence>
<dbReference type="Proteomes" id="UP000321794">
    <property type="component" value="Unassembled WGS sequence"/>
</dbReference>
<dbReference type="InterPro" id="IPR016130">
    <property type="entry name" value="Tyr_Pase_AS"/>
</dbReference>
<name>A0ABQ0WYE4_9LACO</name>
<reference evidence="3 4" key="1">
    <citation type="submission" date="2019-07" db="EMBL/GenBank/DDBJ databases">
        <title>Whole genome shotgun sequence of Lactobacillus zymae NBRC 107157.</title>
        <authorList>
            <person name="Hosoyama A."/>
            <person name="Uohara A."/>
            <person name="Ohji S."/>
            <person name="Ichikawa N."/>
        </authorList>
    </citation>
    <scope>NUCLEOTIDE SEQUENCE [LARGE SCALE GENOMIC DNA]</scope>
    <source>
        <strain evidence="3 4">NBRC 107157</strain>
    </source>
</reference>
<evidence type="ECO:0000256" key="1">
    <source>
        <dbReference type="ARBA" id="ARBA00009580"/>
    </source>
</evidence>
<evidence type="ECO:0000313" key="3">
    <source>
        <dbReference type="EMBL" id="GEO72925.1"/>
    </source>
</evidence>
<dbReference type="PANTHER" id="PTHR31126:SF1">
    <property type="entry name" value="TYROSINE SPECIFIC PROTEIN PHOSPHATASES DOMAIN-CONTAINING PROTEIN"/>
    <property type="match status" value="1"/>
</dbReference>
<organism evidence="3 4">
    <name type="scientific">Levilactobacillus zymae</name>
    <dbReference type="NCBI Taxonomy" id="267363"/>
    <lineage>
        <taxon>Bacteria</taxon>
        <taxon>Bacillati</taxon>
        <taxon>Bacillota</taxon>
        <taxon>Bacilli</taxon>
        <taxon>Lactobacillales</taxon>
        <taxon>Lactobacillaceae</taxon>
        <taxon>Levilactobacillus</taxon>
    </lineage>
</organism>
<accession>A0ABQ0WYE4</accession>
<dbReference type="Gene3D" id="3.90.190.10">
    <property type="entry name" value="Protein tyrosine phosphatase superfamily"/>
    <property type="match status" value="1"/>
</dbReference>
<dbReference type="PANTHER" id="PTHR31126">
    <property type="entry name" value="TYROSINE-PROTEIN PHOSPHATASE"/>
    <property type="match status" value="1"/>
</dbReference>
<gene>
    <name evidence="3" type="ORF">LZY01_20930</name>
</gene>
<dbReference type="PROSITE" id="PS50056">
    <property type="entry name" value="TYR_PHOSPHATASE_2"/>
    <property type="match status" value="1"/>
</dbReference>
<dbReference type="EMBL" id="BJZK01000031">
    <property type="protein sequence ID" value="GEO72925.1"/>
    <property type="molecule type" value="Genomic_DNA"/>
</dbReference>
<dbReference type="RefSeq" id="WP_057730278.1">
    <property type="nucleotide sequence ID" value="NZ_BJZK01000031.1"/>
</dbReference>
<dbReference type="InterPro" id="IPR029021">
    <property type="entry name" value="Prot-tyrosine_phosphatase-like"/>
</dbReference>
<sequence>MNGGQEIILQKGFNCRDLGGYRTSTGRTILPHKLIRAGYLSDLSLTDQARLYTYGVRTIIDLRSPAERQQYPDRLDSRMRYLRLPILRQDRTQNVQQLIGRFTDKQAGKRQMLALYQQLVVTAEAQQAYRQFFSVLGQKSTGGLLFHCSGGKDRTGVLTILLLKVLGVPADVIRADYLASNQASAVRINQRLNKTKLVSSRVADLQSVFDLSVVRPAYLDQVETLIQTRYGGFPAYLANQIGVTTAETEQLKKRYLTTKGSSVEDLVL</sequence>
<comment type="similarity">
    <text evidence="1">Belongs to the protein-tyrosine phosphatase family.</text>
</comment>
<dbReference type="Pfam" id="PF13350">
    <property type="entry name" value="Y_phosphatase3"/>
    <property type="match status" value="1"/>
</dbReference>
<dbReference type="PROSITE" id="PS00383">
    <property type="entry name" value="TYR_PHOSPHATASE_1"/>
    <property type="match status" value="1"/>
</dbReference>
<protein>
    <submittedName>
        <fullName evidence="3">Phosphatase</fullName>
    </submittedName>
</protein>
<dbReference type="SUPFAM" id="SSF52799">
    <property type="entry name" value="(Phosphotyrosine protein) phosphatases II"/>
    <property type="match status" value="1"/>
</dbReference>
<feature type="domain" description="Tyrosine specific protein phosphatases" evidence="2">
    <location>
        <begin position="130"/>
        <end position="163"/>
    </location>
</feature>
<comment type="caution">
    <text evidence="3">The sequence shown here is derived from an EMBL/GenBank/DDBJ whole genome shotgun (WGS) entry which is preliminary data.</text>
</comment>
<keyword evidence="4" id="KW-1185">Reference proteome</keyword>
<dbReference type="InterPro" id="IPR000387">
    <property type="entry name" value="Tyr_Pase_dom"/>
</dbReference>
<proteinExistence type="inferred from homology"/>
<evidence type="ECO:0000259" key="2">
    <source>
        <dbReference type="PROSITE" id="PS50056"/>
    </source>
</evidence>
<dbReference type="InterPro" id="IPR026893">
    <property type="entry name" value="Tyr/Ser_Pase_IphP-type"/>
</dbReference>